<dbReference type="InterPro" id="IPR035965">
    <property type="entry name" value="PAS-like_dom_sf"/>
</dbReference>
<dbReference type="Gene3D" id="1.10.287.130">
    <property type="match status" value="1"/>
</dbReference>
<keyword evidence="8" id="KW-0067">ATP-binding</keyword>
<protein>
    <recommendedName>
        <fullName evidence="13">Sensor protein FixL</fullName>
        <ecNumber evidence="3">2.7.13.3</ecNumber>
    </recommendedName>
</protein>
<sequence length="888" mass="97918">MKDDATRTSHDDAHVAALTDVLEALHEGVALFDPQDRLLSINARAALMLSPAAAHLDEGAPLAELLRALKARGVVGLPDGDSSSGAAGDGAHEITFPDGRVAEMRLSRSARSLRALTLRDITDLRQREARLVDSERRTASARALLGQAVESMTEGFVMFDTEDRLVLCNGHYLSLLEGMEDVVRPGIPFETILREAVARDLIVSARRDPEGWVASRLADHRAPSLPREVEYADGRCMLVREARMPDGGVVGIQSDITLRKRAQKALADSESRYRQLVEMAPDLICVVIDGRISFINSAGAMLLALPEDDIVGRRWLAFLHRDSRDAAEAMLADGLTAEDWTPLRLMTPDGAGAEIEAAVMPFNDGNRQGAMLVGRDVTEVRRAARELRDRQNLLEGIMHTVVDGIITIDDRGRIESFNAAAERIFGYTADEVIGRNVSVLMDAENAARHDGYMNHYARTGQKRIIGIGREEKGRRKTGETFPIELAVTELQVHGRRLFTGVVRDISERKAAERALRLSEERYALAIAGSNEAIWDWDMTTDRLFFSPHMREVLGVDPELVRRPYDWRALIHPEDRAAYHEALAEHVKGRTATFNVEYRLVGTVDGRTRWVRHRGMAMRREDGVAYRMAGSIGDVSQRREAERDLRRAKDEAELANRAKSEFLANMSHELRTPLNAIIGFSEVIAHELFGQVSPPQYKEYAANIEESGRHLLDVINDILDVSRIEAGHMTLTPEPVDVRAVIESAARLISQRAETAGLTLEQTVDTVLPPVTGEPRRLKQILLNLLGNAVKFTPSGGSVRLGAHPVRDDVGGHWVEITVADTGIGMAAEDIPKALKPFHQIDSRLQRRYEGTGLGLPLTQAFVEMHGGTLDIASTPGAGTTVTLHLPAA</sequence>
<dbReference type="Pfam" id="PF08447">
    <property type="entry name" value="PAS_3"/>
    <property type="match status" value="1"/>
</dbReference>
<dbReference type="FunFam" id="3.30.565.10:FF:000010">
    <property type="entry name" value="Sensor histidine kinase RcsC"/>
    <property type="match status" value="1"/>
</dbReference>
<dbReference type="Gene3D" id="3.30.565.10">
    <property type="entry name" value="Histidine kinase-like ATPase, C-terminal domain"/>
    <property type="match status" value="1"/>
</dbReference>
<evidence type="ECO:0000256" key="8">
    <source>
        <dbReference type="ARBA" id="ARBA00022840"/>
    </source>
</evidence>
<evidence type="ECO:0000256" key="6">
    <source>
        <dbReference type="ARBA" id="ARBA00022741"/>
    </source>
</evidence>
<dbReference type="InterPro" id="IPR003661">
    <property type="entry name" value="HisK_dim/P_dom"/>
</dbReference>
<dbReference type="SUPFAM" id="SSF55874">
    <property type="entry name" value="ATPase domain of HSP90 chaperone/DNA topoisomerase II/histidine kinase"/>
    <property type="match status" value="1"/>
</dbReference>
<dbReference type="PANTHER" id="PTHR43047:SF63">
    <property type="entry name" value="HISTIDINE KINASE"/>
    <property type="match status" value="1"/>
</dbReference>
<evidence type="ECO:0000256" key="7">
    <source>
        <dbReference type="ARBA" id="ARBA00022777"/>
    </source>
</evidence>
<dbReference type="SUPFAM" id="SSF47384">
    <property type="entry name" value="Homodimeric domain of signal transducing histidine kinase"/>
    <property type="match status" value="1"/>
</dbReference>
<accession>K9H4Y8</accession>
<dbReference type="SMART" id="SM00086">
    <property type="entry name" value="PAC"/>
    <property type="match status" value="3"/>
</dbReference>
<dbReference type="CDD" id="cd00130">
    <property type="entry name" value="PAS"/>
    <property type="match status" value="3"/>
</dbReference>
<dbReference type="EC" id="2.7.13.3" evidence="3"/>
<dbReference type="InterPro" id="IPR036890">
    <property type="entry name" value="HATPase_C_sf"/>
</dbReference>
<dbReference type="SMART" id="SM00091">
    <property type="entry name" value="PAS"/>
    <property type="match status" value="5"/>
</dbReference>
<keyword evidence="7" id="KW-0418">Kinase</keyword>
<dbReference type="Pfam" id="PF08448">
    <property type="entry name" value="PAS_4"/>
    <property type="match status" value="1"/>
</dbReference>
<evidence type="ECO:0000259" key="17">
    <source>
        <dbReference type="PROSITE" id="PS50113"/>
    </source>
</evidence>
<dbReference type="Gene3D" id="3.30.450.20">
    <property type="entry name" value="PAS domain"/>
    <property type="match status" value="4"/>
</dbReference>
<evidence type="ECO:0000256" key="10">
    <source>
        <dbReference type="ARBA" id="ARBA00023136"/>
    </source>
</evidence>
<proteinExistence type="predicted"/>
<dbReference type="STRING" id="1238182.C882_2696"/>
<dbReference type="InterPro" id="IPR013655">
    <property type="entry name" value="PAS_fold_3"/>
</dbReference>
<feature type="domain" description="PAS" evidence="16">
    <location>
        <begin position="390"/>
        <end position="460"/>
    </location>
</feature>
<dbReference type="SUPFAM" id="SSF55785">
    <property type="entry name" value="PYP-like sensor domain (PAS domain)"/>
    <property type="match status" value="4"/>
</dbReference>
<keyword evidence="4" id="KW-0597">Phosphoprotein</keyword>
<gene>
    <name evidence="18" type="ORF">C882_2696</name>
</gene>
<feature type="domain" description="Histidine kinase" evidence="15">
    <location>
        <begin position="664"/>
        <end position="888"/>
    </location>
</feature>
<evidence type="ECO:0000256" key="5">
    <source>
        <dbReference type="ARBA" id="ARBA00022679"/>
    </source>
</evidence>
<keyword evidence="11" id="KW-0131">Cell cycle</keyword>
<dbReference type="InterPro" id="IPR000014">
    <property type="entry name" value="PAS"/>
</dbReference>
<comment type="subcellular location">
    <subcellularLocation>
        <location evidence="2">Membrane</location>
    </subcellularLocation>
</comment>
<comment type="catalytic activity">
    <reaction evidence="1">
        <text>ATP + protein L-histidine = ADP + protein N-phospho-L-histidine.</text>
        <dbReference type="EC" id="2.7.13.3"/>
    </reaction>
</comment>
<dbReference type="GO" id="GO:0005886">
    <property type="term" value="C:plasma membrane"/>
    <property type="evidence" value="ECO:0007669"/>
    <property type="project" value="TreeGrafter"/>
</dbReference>
<evidence type="ECO:0000259" key="16">
    <source>
        <dbReference type="PROSITE" id="PS50112"/>
    </source>
</evidence>
<dbReference type="InterPro" id="IPR000700">
    <property type="entry name" value="PAS-assoc_C"/>
</dbReference>
<dbReference type="eggNOG" id="COG2205">
    <property type="taxonomic scope" value="Bacteria"/>
</dbReference>
<evidence type="ECO:0000259" key="15">
    <source>
        <dbReference type="PROSITE" id="PS50109"/>
    </source>
</evidence>
<dbReference type="PRINTS" id="PR00344">
    <property type="entry name" value="BCTRLSENSOR"/>
</dbReference>
<evidence type="ECO:0000313" key="18">
    <source>
        <dbReference type="EMBL" id="EKV32617.1"/>
    </source>
</evidence>
<name>K9H4Y8_9PROT</name>
<dbReference type="InterPro" id="IPR005467">
    <property type="entry name" value="His_kinase_dom"/>
</dbReference>
<dbReference type="NCBIfam" id="TIGR00229">
    <property type="entry name" value="sensory_box"/>
    <property type="match status" value="3"/>
</dbReference>
<feature type="domain" description="PAC" evidence="17">
    <location>
        <begin position="339"/>
        <end position="389"/>
    </location>
</feature>
<dbReference type="PROSITE" id="PS50113">
    <property type="entry name" value="PAC"/>
    <property type="match status" value="2"/>
</dbReference>
<dbReference type="GO" id="GO:0009927">
    <property type="term" value="F:histidine phosphotransfer kinase activity"/>
    <property type="evidence" value="ECO:0007669"/>
    <property type="project" value="TreeGrafter"/>
</dbReference>
<keyword evidence="10" id="KW-0472">Membrane</keyword>
<feature type="domain" description="PAS" evidence="16">
    <location>
        <begin position="269"/>
        <end position="338"/>
    </location>
</feature>
<dbReference type="Pfam" id="PF00512">
    <property type="entry name" value="HisKA"/>
    <property type="match status" value="1"/>
</dbReference>
<feature type="coiled-coil region" evidence="14">
    <location>
        <begin position="637"/>
        <end position="664"/>
    </location>
</feature>
<evidence type="ECO:0000256" key="2">
    <source>
        <dbReference type="ARBA" id="ARBA00004370"/>
    </source>
</evidence>
<keyword evidence="9" id="KW-0902">Two-component regulatory system</keyword>
<organism evidence="18 19">
    <name type="scientific">Caenispirillum salinarum AK4</name>
    <dbReference type="NCBI Taxonomy" id="1238182"/>
    <lineage>
        <taxon>Bacteria</taxon>
        <taxon>Pseudomonadati</taxon>
        <taxon>Pseudomonadota</taxon>
        <taxon>Alphaproteobacteria</taxon>
        <taxon>Rhodospirillales</taxon>
        <taxon>Novispirillaceae</taxon>
        <taxon>Caenispirillum</taxon>
    </lineage>
</organism>
<dbReference type="PATRIC" id="fig|1238182.3.peg.656"/>
<dbReference type="FunFam" id="1.10.287.130:FF:000038">
    <property type="entry name" value="Sensory transduction histidine kinase"/>
    <property type="match status" value="1"/>
</dbReference>
<dbReference type="SMART" id="SM00387">
    <property type="entry name" value="HATPase_c"/>
    <property type="match status" value="1"/>
</dbReference>
<dbReference type="Pfam" id="PF13426">
    <property type="entry name" value="PAS_9"/>
    <property type="match status" value="1"/>
</dbReference>
<dbReference type="CDD" id="cd16922">
    <property type="entry name" value="HATPase_EvgS-ArcB-TorS-like"/>
    <property type="match status" value="1"/>
</dbReference>
<keyword evidence="19" id="KW-1185">Reference proteome</keyword>
<evidence type="ECO:0000256" key="1">
    <source>
        <dbReference type="ARBA" id="ARBA00000085"/>
    </source>
</evidence>
<evidence type="ECO:0000256" key="13">
    <source>
        <dbReference type="ARBA" id="ARBA00070616"/>
    </source>
</evidence>
<dbReference type="CDD" id="cd00082">
    <property type="entry name" value="HisKA"/>
    <property type="match status" value="1"/>
</dbReference>
<evidence type="ECO:0000256" key="14">
    <source>
        <dbReference type="SAM" id="Coils"/>
    </source>
</evidence>
<evidence type="ECO:0000313" key="19">
    <source>
        <dbReference type="Proteomes" id="UP000009881"/>
    </source>
</evidence>
<dbReference type="Proteomes" id="UP000009881">
    <property type="component" value="Unassembled WGS sequence"/>
</dbReference>
<dbReference type="InterPro" id="IPR036097">
    <property type="entry name" value="HisK_dim/P_sf"/>
</dbReference>
<dbReference type="GO" id="GO:0000155">
    <property type="term" value="F:phosphorelay sensor kinase activity"/>
    <property type="evidence" value="ECO:0007669"/>
    <property type="project" value="InterPro"/>
</dbReference>
<dbReference type="AlphaFoldDB" id="K9H4Y8"/>
<dbReference type="InterPro" id="IPR003594">
    <property type="entry name" value="HATPase_dom"/>
</dbReference>
<dbReference type="PANTHER" id="PTHR43047">
    <property type="entry name" value="TWO-COMPONENT HISTIDINE PROTEIN KINASE"/>
    <property type="match status" value="1"/>
</dbReference>
<comment type="function">
    <text evidence="12">Putative oxygen sensor; modulates the activity of FixJ, a transcriptional activator of nitrogen fixation fixK gene. FixL probably acts as a kinase that phosphorylates FixJ.</text>
</comment>
<keyword evidence="6" id="KW-0547">Nucleotide-binding</keyword>
<evidence type="ECO:0000256" key="4">
    <source>
        <dbReference type="ARBA" id="ARBA00022553"/>
    </source>
</evidence>
<dbReference type="InterPro" id="IPR001610">
    <property type="entry name" value="PAC"/>
</dbReference>
<comment type="caution">
    <text evidence="18">The sequence shown here is derived from an EMBL/GenBank/DDBJ whole genome shotgun (WGS) entry which is preliminary data.</text>
</comment>
<evidence type="ECO:0000256" key="12">
    <source>
        <dbReference type="ARBA" id="ARBA00059827"/>
    </source>
</evidence>
<dbReference type="FunFam" id="3.30.450.20:FF:000060">
    <property type="entry name" value="Sensor protein FixL"/>
    <property type="match status" value="1"/>
</dbReference>
<dbReference type="InterPro" id="IPR013656">
    <property type="entry name" value="PAS_4"/>
</dbReference>
<dbReference type="GO" id="GO:0005524">
    <property type="term" value="F:ATP binding"/>
    <property type="evidence" value="ECO:0007669"/>
    <property type="project" value="UniProtKB-KW"/>
</dbReference>
<dbReference type="InterPro" id="IPR004358">
    <property type="entry name" value="Sig_transdc_His_kin-like_C"/>
</dbReference>
<dbReference type="SMART" id="SM00388">
    <property type="entry name" value="HisKA"/>
    <property type="match status" value="1"/>
</dbReference>
<evidence type="ECO:0000256" key="11">
    <source>
        <dbReference type="ARBA" id="ARBA00023306"/>
    </source>
</evidence>
<evidence type="ECO:0000256" key="3">
    <source>
        <dbReference type="ARBA" id="ARBA00012438"/>
    </source>
</evidence>
<dbReference type="Pfam" id="PF02518">
    <property type="entry name" value="HATPase_c"/>
    <property type="match status" value="1"/>
</dbReference>
<dbReference type="PROSITE" id="PS50109">
    <property type="entry name" value="HIS_KIN"/>
    <property type="match status" value="1"/>
</dbReference>
<keyword evidence="5" id="KW-0808">Transferase</keyword>
<evidence type="ECO:0000256" key="9">
    <source>
        <dbReference type="ARBA" id="ARBA00023012"/>
    </source>
</evidence>
<dbReference type="OrthoDB" id="8477115at2"/>
<keyword evidence="14" id="KW-0175">Coiled coil</keyword>
<dbReference type="Pfam" id="PF12860">
    <property type="entry name" value="PAS_7"/>
    <property type="match status" value="2"/>
</dbReference>
<dbReference type="RefSeq" id="WP_009539105.1">
    <property type="nucleotide sequence ID" value="NZ_ANHY01000003.1"/>
</dbReference>
<feature type="domain" description="PAS" evidence="16">
    <location>
        <begin position="518"/>
        <end position="589"/>
    </location>
</feature>
<dbReference type="PROSITE" id="PS50112">
    <property type="entry name" value="PAS"/>
    <property type="match status" value="3"/>
</dbReference>
<reference evidence="18 19" key="1">
    <citation type="journal article" date="2013" name="Genome Announc.">
        <title>Draft Genome Sequence of an Alphaproteobacterium, Caenispirillum salinarum AK4(T), Isolated from a Solar Saltern.</title>
        <authorList>
            <person name="Khatri I."/>
            <person name="Singh A."/>
            <person name="Korpole S."/>
            <person name="Pinnaka A.K."/>
            <person name="Subramanian S."/>
        </authorList>
    </citation>
    <scope>NUCLEOTIDE SEQUENCE [LARGE SCALE GENOMIC DNA]</scope>
    <source>
        <strain evidence="18 19">AK4</strain>
    </source>
</reference>
<dbReference type="EMBL" id="ANHY01000003">
    <property type="protein sequence ID" value="EKV32617.1"/>
    <property type="molecule type" value="Genomic_DNA"/>
</dbReference>
<feature type="domain" description="PAC" evidence="17">
    <location>
        <begin position="593"/>
        <end position="646"/>
    </location>
</feature>